<evidence type="ECO:0000313" key="2">
    <source>
        <dbReference type="EMBL" id="UWZ52473.1"/>
    </source>
</evidence>
<dbReference type="RefSeq" id="WP_033363748.1">
    <property type="nucleotide sequence ID" value="NZ_CP073767.1"/>
</dbReference>
<feature type="region of interest" description="Disordered" evidence="1">
    <location>
        <begin position="60"/>
        <end position="94"/>
    </location>
</feature>
<gene>
    <name evidence="2" type="ORF">Daura_38370</name>
</gene>
<dbReference type="EMBL" id="CP073767">
    <property type="protein sequence ID" value="UWZ52473.1"/>
    <property type="molecule type" value="Genomic_DNA"/>
</dbReference>
<name>A0A9Q9IDH6_9ACTN</name>
<sequence>MTHFPGATRFDALRTYAAPGIHITTTWFATTAPVTAVLDWYAQHLADHERVTDGDWTRDESAAGARRFHGVTVHPADTFPAGPRPSHPAPPGTATVIREDAGTFPVPAAPATPAARPSLLQRIRARLITPR</sequence>
<dbReference type="AlphaFoldDB" id="A0A9Q9IDH6"/>
<organism evidence="2 3">
    <name type="scientific">Dactylosporangium aurantiacum</name>
    <dbReference type="NCBI Taxonomy" id="35754"/>
    <lineage>
        <taxon>Bacteria</taxon>
        <taxon>Bacillati</taxon>
        <taxon>Actinomycetota</taxon>
        <taxon>Actinomycetes</taxon>
        <taxon>Micromonosporales</taxon>
        <taxon>Micromonosporaceae</taxon>
        <taxon>Dactylosporangium</taxon>
    </lineage>
</organism>
<dbReference type="Proteomes" id="UP001058003">
    <property type="component" value="Chromosome"/>
</dbReference>
<evidence type="ECO:0000256" key="1">
    <source>
        <dbReference type="SAM" id="MobiDB-lite"/>
    </source>
</evidence>
<protein>
    <submittedName>
        <fullName evidence="2">Uncharacterized protein</fullName>
    </submittedName>
</protein>
<feature type="compositionally biased region" description="Pro residues" evidence="1">
    <location>
        <begin position="82"/>
        <end position="91"/>
    </location>
</feature>
<dbReference type="KEGG" id="daur:Daura_38370"/>
<evidence type="ECO:0000313" key="3">
    <source>
        <dbReference type="Proteomes" id="UP001058003"/>
    </source>
</evidence>
<accession>A0A9Q9IDH6</accession>
<keyword evidence="3" id="KW-1185">Reference proteome</keyword>
<proteinExistence type="predicted"/>
<reference evidence="2" key="1">
    <citation type="submission" date="2021-04" db="EMBL/GenBank/DDBJ databases">
        <title>Dactylosporangium aurantiacum NRRL B-8018 full assembly.</title>
        <authorList>
            <person name="Hartkoorn R.C."/>
            <person name="Beaudoing E."/>
            <person name="Hot D."/>
        </authorList>
    </citation>
    <scope>NUCLEOTIDE SEQUENCE</scope>
    <source>
        <strain evidence="2">NRRL B-8018</strain>
    </source>
</reference>